<dbReference type="EMBL" id="UHDK01000001">
    <property type="protein sequence ID" value="SUM30827.1"/>
    <property type="molecule type" value="Genomic_DNA"/>
</dbReference>
<proteinExistence type="predicted"/>
<dbReference type="Proteomes" id="UP000255277">
    <property type="component" value="Unassembled WGS sequence"/>
</dbReference>
<name>A0A380F9E3_STAGA</name>
<gene>
    <name evidence="1" type="ORF">NCTC12195_00227</name>
</gene>
<evidence type="ECO:0000313" key="2">
    <source>
        <dbReference type="Proteomes" id="UP000255277"/>
    </source>
</evidence>
<accession>A0A380F9E3</accession>
<dbReference type="AlphaFoldDB" id="A0A380F9E3"/>
<organism evidence="1 2">
    <name type="scientific">Staphylococcus gallinarum</name>
    <dbReference type="NCBI Taxonomy" id="1293"/>
    <lineage>
        <taxon>Bacteria</taxon>
        <taxon>Bacillati</taxon>
        <taxon>Bacillota</taxon>
        <taxon>Bacilli</taxon>
        <taxon>Bacillales</taxon>
        <taxon>Staphylococcaceae</taxon>
        <taxon>Staphylococcus</taxon>
    </lineage>
</organism>
<reference evidence="1 2" key="1">
    <citation type="submission" date="2018-06" db="EMBL/GenBank/DDBJ databases">
        <authorList>
            <consortium name="Pathogen Informatics"/>
            <person name="Doyle S."/>
        </authorList>
    </citation>
    <scope>NUCLEOTIDE SEQUENCE [LARGE SCALE GENOMIC DNA]</scope>
    <source>
        <strain evidence="1 2">NCTC12195</strain>
    </source>
</reference>
<protein>
    <submittedName>
        <fullName evidence="1">LuxR family transcriptional regulator</fullName>
    </submittedName>
</protein>
<evidence type="ECO:0000313" key="1">
    <source>
        <dbReference type="EMBL" id="SUM30827.1"/>
    </source>
</evidence>
<sequence>MISIVIAEDQLMLREAMVQLLNLNDDFKRTGRC</sequence>